<dbReference type="EMBL" id="CAFAAL010000032">
    <property type="protein sequence ID" value="CAB4799029.1"/>
    <property type="molecule type" value="Genomic_DNA"/>
</dbReference>
<evidence type="ECO:0000313" key="1">
    <source>
        <dbReference type="EMBL" id="CAB4799029.1"/>
    </source>
</evidence>
<dbReference type="InterPro" id="IPR018644">
    <property type="entry name" value="DUF2071"/>
</dbReference>
<name>A0A6J6XRC6_9ZZZZ</name>
<organism evidence="1">
    <name type="scientific">freshwater metagenome</name>
    <dbReference type="NCBI Taxonomy" id="449393"/>
    <lineage>
        <taxon>unclassified sequences</taxon>
        <taxon>metagenomes</taxon>
        <taxon>ecological metagenomes</taxon>
    </lineage>
</organism>
<gene>
    <name evidence="1" type="ORF">UFOPK3004_00559</name>
</gene>
<proteinExistence type="predicted"/>
<dbReference type="InterPro" id="IPR023375">
    <property type="entry name" value="ADC_dom_sf"/>
</dbReference>
<dbReference type="PANTHER" id="PTHR39186">
    <property type="entry name" value="DUF2071 FAMILY PROTEIN"/>
    <property type="match status" value="1"/>
</dbReference>
<protein>
    <submittedName>
        <fullName evidence="1">Unannotated protein</fullName>
    </submittedName>
</protein>
<dbReference type="SUPFAM" id="SSF160104">
    <property type="entry name" value="Acetoacetate decarboxylase-like"/>
    <property type="match status" value="1"/>
</dbReference>
<dbReference type="AlphaFoldDB" id="A0A6J6XRC6"/>
<accession>A0A6J6XRC6</accession>
<reference evidence="1" key="1">
    <citation type="submission" date="2020-05" db="EMBL/GenBank/DDBJ databases">
        <authorList>
            <person name="Chiriac C."/>
            <person name="Salcher M."/>
            <person name="Ghai R."/>
            <person name="Kavagutti S V."/>
        </authorList>
    </citation>
    <scope>NUCLEOTIDE SEQUENCE</scope>
</reference>
<dbReference type="Pfam" id="PF09844">
    <property type="entry name" value="DUF2071"/>
    <property type="match status" value="1"/>
</dbReference>
<dbReference type="PANTHER" id="PTHR39186:SF1">
    <property type="entry name" value="DUF2071 DOMAIN-CONTAINING PROTEIN"/>
    <property type="match status" value="1"/>
</dbReference>
<sequence>MFNDGDMKVMTQQWRDLLFAHWAYEPEVVQRLLPAGVELDTFEGSAYVGLVPFNMRDLRLRGLPPIPTTSNFAEINVRTYVTSRGRSAVWFFSLDTQKLLPTLVARLAFKLPYCYGNASVTLTGHGEGAILASNVERKWPNRSSSAIAVRVGAPVQPSPLDNFLTSRWGLVSSSRGDRLWYGAVEHEAWPLHRAELLHLDDNLITAAGLPRPEGEPQLLFSPGVHTTIHSLEKLT</sequence>